<dbReference type="Pfam" id="PF14200">
    <property type="entry name" value="RicinB_lectin_2"/>
    <property type="match status" value="1"/>
</dbReference>
<comment type="caution">
    <text evidence="2">The sequence shown here is derived from an EMBL/GenBank/DDBJ whole genome shotgun (WGS) entry which is preliminary data.</text>
</comment>
<evidence type="ECO:0000313" key="2">
    <source>
        <dbReference type="EMBL" id="GGL21394.1"/>
    </source>
</evidence>
<dbReference type="InterPro" id="IPR000772">
    <property type="entry name" value="Ricin_B_lectin"/>
</dbReference>
<evidence type="ECO:0000259" key="1">
    <source>
        <dbReference type="Pfam" id="PF14200"/>
    </source>
</evidence>
<dbReference type="EMBL" id="BMNT01000080">
    <property type="protein sequence ID" value="GGL21394.1"/>
    <property type="molecule type" value="Genomic_DNA"/>
</dbReference>
<keyword evidence="3" id="KW-1185">Reference proteome</keyword>
<feature type="domain" description="Ricin B lectin" evidence="1">
    <location>
        <begin position="2"/>
        <end position="45"/>
    </location>
</feature>
<dbReference type="InterPro" id="IPR035992">
    <property type="entry name" value="Ricin_B-like_lectins"/>
</dbReference>
<gene>
    <name evidence="2" type="ORF">GCM10007964_74160</name>
</gene>
<name>A0A917RR21_9ACTN</name>
<evidence type="ECO:0000313" key="3">
    <source>
        <dbReference type="Proteomes" id="UP000645217"/>
    </source>
</evidence>
<sequence length="47" mass="4813">MGNGRYQIVNRGTGTALDSGGSTTAGANVKLWAVGSSTNLQWTITTV</sequence>
<dbReference type="AlphaFoldDB" id="A0A917RR21"/>
<accession>A0A917RR21</accession>
<dbReference type="Proteomes" id="UP000645217">
    <property type="component" value="Unassembled WGS sequence"/>
</dbReference>
<dbReference type="CDD" id="cd00161">
    <property type="entry name" value="beta-trefoil_Ricin-like"/>
    <property type="match status" value="1"/>
</dbReference>
<dbReference type="SUPFAM" id="SSF50370">
    <property type="entry name" value="Ricin B-like lectins"/>
    <property type="match status" value="1"/>
</dbReference>
<protein>
    <recommendedName>
        <fullName evidence="1">Ricin B lectin domain-containing protein</fullName>
    </recommendedName>
</protein>
<reference evidence="2" key="2">
    <citation type="submission" date="2020-09" db="EMBL/GenBank/DDBJ databases">
        <authorList>
            <person name="Sun Q."/>
            <person name="Ohkuma M."/>
        </authorList>
    </citation>
    <scope>NUCLEOTIDE SEQUENCE</scope>
    <source>
        <strain evidence="2">JCM 13064</strain>
    </source>
</reference>
<dbReference type="Gene3D" id="2.80.10.50">
    <property type="match status" value="1"/>
</dbReference>
<reference evidence="2" key="1">
    <citation type="journal article" date="2014" name="Int. J. Syst. Evol. Microbiol.">
        <title>Complete genome sequence of Corynebacterium casei LMG S-19264T (=DSM 44701T), isolated from a smear-ripened cheese.</title>
        <authorList>
            <consortium name="US DOE Joint Genome Institute (JGI-PGF)"/>
            <person name="Walter F."/>
            <person name="Albersmeier A."/>
            <person name="Kalinowski J."/>
            <person name="Ruckert C."/>
        </authorList>
    </citation>
    <scope>NUCLEOTIDE SEQUENCE</scope>
    <source>
        <strain evidence="2">JCM 13064</strain>
    </source>
</reference>
<proteinExistence type="predicted"/>
<organism evidence="2 3">
    <name type="scientific">Sphaerisporangium melleum</name>
    <dbReference type="NCBI Taxonomy" id="321316"/>
    <lineage>
        <taxon>Bacteria</taxon>
        <taxon>Bacillati</taxon>
        <taxon>Actinomycetota</taxon>
        <taxon>Actinomycetes</taxon>
        <taxon>Streptosporangiales</taxon>
        <taxon>Streptosporangiaceae</taxon>
        <taxon>Sphaerisporangium</taxon>
    </lineage>
</organism>